<organism evidence="3 4">
    <name type="scientific">Novipirellula galeiformis</name>
    <dbReference type="NCBI Taxonomy" id="2528004"/>
    <lineage>
        <taxon>Bacteria</taxon>
        <taxon>Pseudomonadati</taxon>
        <taxon>Planctomycetota</taxon>
        <taxon>Planctomycetia</taxon>
        <taxon>Pirellulales</taxon>
        <taxon>Pirellulaceae</taxon>
        <taxon>Novipirellula</taxon>
    </lineage>
</organism>
<dbReference type="Proteomes" id="UP000316304">
    <property type="component" value="Unassembled WGS sequence"/>
</dbReference>
<dbReference type="OrthoDB" id="274366at2"/>
<protein>
    <recommendedName>
        <fullName evidence="5">Chromosome partition protein Smc</fullName>
    </recommendedName>
</protein>
<evidence type="ECO:0000256" key="1">
    <source>
        <dbReference type="SAM" id="Coils"/>
    </source>
</evidence>
<evidence type="ECO:0000313" key="4">
    <source>
        <dbReference type="Proteomes" id="UP000316304"/>
    </source>
</evidence>
<feature type="coiled-coil region" evidence="1">
    <location>
        <begin position="82"/>
        <end position="165"/>
    </location>
</feature>
<feature type="coiled-coil region" evidence="1">
    <location>
        <begin position="9"/>
        <end position="43"/>
    </location>
</feature>
<keyword evidence="1" id="KW-0175">Coiled coil</keyword>
<feature type="compositionally biased region" description="Polar residues" evidence="2">
    <location>
        <begin position="479"/>
        <end position="488"/>
    </location>
</feature>
<evidence type="ECO:0008006" key="5">
    <source>
        <dbReference type="Google" id="ProtNLM"/>
    </source>
</evidence>
<accession>A0A5C6CG65</accession>
<evidence type="ECO:0000313" key="3">
    <source>
        <dbReference type="EMBL" id="TWU23172.1"/>
    </source>
</evidence>
<sequence>MPISGPVVHRQLIEAYANVQTRLEQERQRISSSREERDGLEDHRGDALAELAEHYLPELSAEAIQETWGEVRGSVADILMRKEDQERRVKAMLSQANAKREQLESELIAINADFDAALESQQQTAKEVEQALRQSAAFVQLSDRAAVAEAALERAEANLQEIDQEAARKLPAYDNSSLFRYLYDRRFGTKRYTKRGFTRRADRWLAKFIDFHSARQSYEFLQQTPEKMREIIASDRDAFDTVMNELERHRDEVAETLGLQEKVSQTQRIQTKRDAQLKLLNAAVEETNAIEAELTQLEDPRGPYYRQAITVFRKMLEKMNSRELRDRAKQTQELTDDQIVARLVGVESEIDALKQTVEDRRNHLVHMQKMMDTLGQVIQRFRALQFDSSRSQFVGTLDVLDDLYRASNVRDVEEIWERIRSSQRWGPTAAEKITRAAAHPMAQILANAMEQAAAAAMQTHARRAGQRRDQNRKHWDGGDSSSGDYRKR</sequence>
<feature type="compositionally biased region" description="Basic and acidic residues" evidence="2">
    <location>
        <begin position="466"/>
        <end position="477"/>
    </location>
</feature>
<dbReference type="RefSeq" id="WP_146594936.1">
    <property type="nucleotide sequence ID" value="NZ_SJPT01000004.1"/>
</dbReference>
<comment type="caution">
    <text evidence="3">The sequence shown here is derived from an EMBL/GenBank/DDBJ whole genome shotgun (WGS) entry which is preliminary data.</text>
</comment>
<dbReference type="EMBL" id="SJPT01000004">
    <property type="protein sequence ID" value="TWU23172.1"/>
    <property type="molecule type" value="Genomic_DNA"/>
</dbReference>
<evidence type="ECO:0000256" key="2">
    <source>
        <dbReference type="SAM" id="MobiDB-lite"/>
    </source>
</evidence>
<proteinExistence type="predicted"/>
<gene>
    <name evidence="3" type="ORF">Pla52o_27070</name>
</gene>
<feature type="region of interest" description="Disordered" evidence="2">
    <location>
        <begin position="455"/>
        <end position="488"/>
    </location>
</feature>
<keyword evidence="4" id="KW-1185">Reference proteome</keyword>
<reference evidence="3 4" key="1">
    <citation type="submission" date="2019-02" db="EMBL/GenBank/DDBJ databases">
        <title>Deep-cultivation of Planctomycetes and their phenomic and genomic characterization uncovers novel biology.</title>
        <authorList>
            <person name="Wiegand S."/>
            <person name="Jogler M."/>
            <person name="Boedeker C."/>
            <person name="Pinto D."/>
            <person name="Vollmers J."/>
            <person name="Rivas-Marin E."/>
            <person name="Kohn T."/>
            <person name="Peeters S.H."/>
            <person name="Heuer A."/>
            <person name="Rast P."/>
            <person name="Oberbeckmann S."/>
            <person name="Bunk B."/>
            <person name="Jeske O."/>
            <person name="Meyerdierks A."/>
            <person name="Storesund J.E."/>
            <person name="Kallscheuer N."/>
            <person name="Luecker S."/>
            <person name="Lage O.M."/>
            <person name="Pohl T."/>
            <person name="Merkel B.J."/>
            <person name="Hornburger P."/>
            <person name="Mueller R.-W."/>
            <person name="Bruemmer F."/>
            <person name="Labrenz M."/>
            <person name="Spormann A.M."/>
            <person name="Op Den Camp H."/>
            <person name="Overmann J."/>
            <person name="Amann R."/>
            <person name="Jetten M.S.M."/>
            <person name="Mascher T."/>
            <person name="Medema M.H."/>
            <person name="Devos D.P."/>
            <person name="Kaster A.-K."/>
            <person name="Ovreas L."/>
            <person name="Rohde M."/>
            <person name="Galperin M.Y."/>
            <person name="Jogler C."/>
        </authorList>
    </citation>
    <scope>NUCLEOTIDE SEQUENCE [LARGE SCALE GENOMIC DNA]</scope>
    <source>
        <strain evidence="3 4">Pla52o</strain>
    </source>
</reference>
<name>A0A5C6CG65_9BACT</name>
<dbReference type="AlphaFoldDB" id="A0A5C6CG65"/>